<feature type="compositionally biased region" description="Basic and acidic residues" evidence="1">
    <location>
        <begin position="18"/>
        <end position="30"/>
    </location>
</feature>
<gene>
    <name evidence="2" type="ORF">Pcinc_036381</name>
</gene>
<sequence length="153" mass="16980">MKLEIRDVAVGDGGDDGDDKREEVFVEVRRMSNMKKKKRRTTTRKRSSPIKPATAASNTPSNNFSTPPPSTAHRNTPSTTLPLSKLRLLTAFYRLLATLGFVLAPLDSRKVLSHPTLRSQIKPDRMKQVKPIHTIYCVAGWVGGQVGVVRLCV</sequence>
<dbReference type="EMBL" id="JAWQEG010005623">
    <property type="protein sequence ID" value="KAK3857372.1"/>
    <property type="molecule type" value="Genomic_DNA"/>
</dbReference>
<organism evidence="2 3">
    <name type="scientific">Petrolisthes cinctipes</name>
    <name type="common">Flat porcelain crab</name>
    <dbReference type="NCBI Taxonomy" id="88211"/>
    <lineage>
        <taxon>Eukaryota</taxon>
        <taxon>Metazoa</taxon>
        <taxon>Ecdysozoa</taxon>
        <taxon>Arthropoda</taxon>
        <taxon>Crustacea</taxon>
        <taxon>Multicrustacea</taxon>
        <taxon>Malacostraca</taxon>
        <taxon>Eumalacostraca</taxon>
        <taxon>Eucarida</taxon>
        <taxon>Decapoda</taxon>
        <taxon>Pleocyemata</taxon>
        <taxon>Anomura</taxon>
        <taxon>Galatheoidea</taxon>
        <taxon>Porcellanidae</taxon>
        <taxon>Petrolisthes</taxon>
    </lineage>
</organism>
<dbReference type="AlphaFoldDB" id="A0AAE1BW99"/>
<keyword evidence="3" id="KW-1185">Reference proteome</keyword>
<evidence type="ECO:0000256" key="1">
    <source>
        <dbReference type="SAM" id="MobiDB-lite"/>
    </source>
</evidence>
<name>A0AAE1BW99_PETCI</name>
<evidence type="ECO:0000313" key="3">
    <source>
        <dbReference type="Proteomes" id="UP001286313"/>
    </source>
</evidence>
<feature type="compositionally biased region" description="Low complexity" evidence="1">
    <location>
        <begin position="52"/>
        <end position="65"/>
    </location>
</feature>
<feature type="compositionally biased region" description="Basic residues" evidence="1">
    <location>
        <begin position="32"/>
        <end position="48"/>
    </location>
</feature>
<feature type="region of interest" description="Disordered" evidence="1">
    <location>
        <begin position="1"/>
        <end position="79"/>
    </location>
</feature>
<proteinExistence type="predicted"/>
<accession>A0AAE1BW99</accession>
<comment type="caution">
    <text evidence="2">The sequence shown here is derived from an EMBL/GenBank/DDBJ whole genome shotgun (WGS) entry which is preliminary data.</text>
</comment>
<reference evidence="2" key="1">
    <citation type="submission" date="2023-10" db="EMBL/GenBank/DDBJ databases">
        <title>Genome assemblies of two species of porcelain crab, Petrolisthes cinctipes and Petrolisthes manimaculis (Anomura: Porcellanidae).</title>
        <authorList>
            <person name="Angst P."/>
        </authorList>
    </citation>
    <scope>NUCLEOTIDE SEQUENCE</scope>
    <source>
        <strain evidence="2">PB745_01</strain>
        <tissue evidence="2">Gill</tissue>
    </source>
</reference>
<protein>
    <submittedName>
        <fullName evidence="2">Uncharacterized protein</fullName>
    </submittedName>
</protein>
<dbReference type="Proteomes" id="UP001286313">
    <property type="component" value="Unassembled WGS sequence"/>
</dbReference>
<evidence type="ECO:0000313" key="2">
    <source>
        <dbReference type="EMBL" id="KAK3857372.1"/>
    </source>
</evidence>